<keyword evidence="3" id="KW-1185">Reference proteome</keyword>
<comment type="caution">
    <text evidence="2">The sequence shown here is derived from an EMBL/GenBank/DDBJ whole genome shotgun (WGS) entry which is preliminary data.</text>
</comment>
<protein>
    <submittedName>
        <fullName evidence="2">Uncharacterized protein</fullName>
    </submittedName>
</protein>
<reference evidence="2 3" key="1">
    <citation type="submission" date="2021-01" db="EMBL/GenBank/DDBJ databases">
        <title>Whole genome shotgun sequence of Plantactinospora endophytica NBRC 110450.</title>
        <authorList>
            <person name="Komaki H."/>
            <person name="Tamura T."/>
        </authorList>
    </citation>
    <scope>NUCLEOTIDE SEQUENCE [LARGE SCALE GENOMIC DNA]</scope>
    <source>
        <strain evidence="2 3">NBRC 110450</strain>
    </source>
</reference>
<feature type="compositionally biased region" description="Basic and acidic residues" evidence="1">
    <location>
        <begin position="61"/>
        <end position="78"/>
    </location>
</feature>
<sequence length="78" mass="7906">MRWYIGMLLKGWSPAGEVGGQGGHGVPAVGSSRGYGGHGRAAVEVQSGWTAGAGAGRGRAAGRDRGTSPARDHRSLAY</sequence>
<evidence type="ECO:0000313" key="2">
    <source>
        <dbReference type="EMBL" id="GIG86982.1"/>
    </source>
</evidence>
<dbReference type="EMBL" id="BONW01000008">
    <property type="protein sequence ID" value="GIG86982.1"/>
    <property type="molecule type" value="Genomic_DNA"/>
</dbReference>
<evidence type="ECO:0000256" key="1">
    <source>
        <dbReference type="SAM" id="MobiDB-lite"/>
    </source>
</evidence>
<name>A0ABQ4DX00_9ACTN</name>
<feature type="region of interest" description="Disordered" evidence="1">
    <location>
        <begin position="19"/>
        <end position="78"/>
    </location>
</feature>
<proteinExistence type="predicted"/>
<dbReference type="Proteomes" id="UP000646749">
    <property type="component" value="Unassembled WGS sequence"/>
</dbReference>
<evidence type="ECO:0000313" key="3">
    <source>
        <dbReference type="Proteomes" id="UP000646749"/>
    </source>
</evidence>
<organism evidence="2 3">
    <name type="scientific">Plantactinospora endophytica</name>
    <dbReference type="NCBI Taxonomy" id="673535"/>
    <lineage>
        <taxon>Bacteria</taxon>
        <taxon>Bacillati</taxon>
        <taxon>Actinomycetota</taxon>
        <taxon>Actinomycetes</taxon>
        <taxon>Micromonosporales</taxon>
        <taxon>Micromonosporaceae</taxon>
        <taxon>Plantactinospora</taxon>
    </lineage>
</organism>
<gene>
    <name evidence="2" type="ORF">Pen02_19180</name>
</gene>
<accession>A0ABQ4DX00</accession>